<reference evidence="1" key="1">
    <citation type="submission" date="2021-06" db="EMBL/GenBank/DDBJ databases">
        <authorList>
            <person name="Hodson N. C."/>
            <person name="Mongue J. A."/>
            <person name="Jaron S. K."/>
        </authorList>
    </citation>
    <scope>NUCLEOTIDE SEQUENCE</scope>
</reference>
<keyword evidence="2" id="KW-1185">Reference proteome</keyword>
<name>A0A8J2LWJ7_9HEXA</name>
<gene>
    <name evidence="1" type="ORF">AFUS01_LOCUS39308</name>
</gene>
<sequence length="96" mass="10700">MSEDFVITMAKNKASVMAPNATRITTHKNNVKGWKMAAQGMRFCGSDVPFGNNRPDPSRLRCTSNVKLKFLDAPALITAELALNHYPNILEMLHLQ</sequence>
<dbReference type="EMBL" id="CAJVCH010551481">
    <property type="protein sequence ID" value="CAG7829446.1"/>
    <property type="molecule type" value="Genomic_DNA"/>
</dbReference>
<protein>
    <submittedName>
        <fullName evidence="1">Uncharacterized protein</fullName>
    </submittedName>
</protein>
<evidence type="ECO:0000313" key="2">
    <source>
        <dbReference type="Proteomes" id="UP000708208"/>
    </source>
</evidence>
<organism evidence="1 2">
    <name type="scientific">Allacma fusca</name>
    <dbReference type="NCBI Taxonomy" id="39272"/>
    <lineage>
        <taxon>Eukaryota</taxon>
        <taxon>Metazoa</taxon>
        <taxon>Ecdysozoa</taxon>
        <taxon>Arthropoda</taxon>
        <taxon>Hexapoda</taxon>
        <taxon>Collembola</taxon>
        <taxon>Symphypleona</taxon>
        <taxon>Sminthuridae</taxon>
        <taxon>Allacma</taxon>
    </lineage>
</organism>
<evidence type="ECO:0000313" key="1">
    <source>
        <dbReference type="EMBL" id="CAG7829446.1"/>
    </source>
</evidence>
<proteinExistence type="predicted"/>
<dbReference type="Proteomes" id="UP000708208">
    <property type="component" value="Unassembled WGS sequence"/>
</dbReference>
<accession>A0A8J2LWJ7</accession>
<comment type="caution">
    <text evidence="1">The sequence shown here is derived from an EMBL/GenBank/DDBJ whole genome shotgun (WGS) entry which is preliminary data.</text>
</comment>
<dbReference type="AlphaFoldDB" id="A0A8J2LWJ7"/>